<reference evidence="2 3" key="1">
    <citation type="submission" date="2018-02" db="EMBL/GenBank/DDBJ databases">
        <title>Sphingobacterium KA21.</title>
        <authorList>
            <person name="Vasarhelyi B.M."/>
            <person name="Deshmukh S."/>
            <person name="Balint B."/>
            <person name="Kukolya J."/>
        </authorList>
    </citation>
    <scope>NUCLEOTIDE SEQUENCE [LARGE SCALE GENOMIC DNA]</scope>
    <source>
        <strain evidence="2 3">Ka21</strain>
    </source>
</reference>
<keyword evidence="3" id="KW-1185">Reference proteome</keyword>
<gene>
    <name evidence="2" type="ORF">C4F40_03920</name>
</gene>
<evidence type="ECO:0000313" key="3">
    <source>
        <dbReference type="Proteomes" id="UP000618319"/>
    </source>
</evidence>
<sequence length="103" mass="12081">MTSKNHTISKIIAKACLRVLVLLLAFSLYFFFTGDFKQTQSLYFENKSAVIFPILLFFTVITLMVLVLQNKFSKIDFNWFFALSALFLIVYIVLLYTRMYPLL</sequence>
<evidence type="ECO:0000313" key="2">
    <source>
        <dbReference type="EMBL" id="MBE8719875.1"/>
    </source>
</evidence>
<feature type="transmembrane region" description="Helical" evidence="1">
    <location>
        <begin position="80"/>
        <end position="99"/>
    </location>
</feature>
<accession>A0ABR9T3L3</accession>
<organism evidence="2 3">
    <name type="scientific">Sphingobacterium pedocola</name>
    <dbReference type="NCBI Taxonomy" id="2082722"/>
    <lineage>
        <taxon>Bacteria</taxon>
        <taxon>Pseudomonadati</taxon>
        <taxon>Bacteroidota</taxon>
        <taxon>Sphingobacteriia</taxon>
        <taxon>Sphingobacteriales</taxon>
        <taxon>Sphingobacteriaceae</taxon>
        <taxon>Sphingobacterium</taxon>
    </lineage>
</organism>
<keyword evidence="1" id="KW-0472">Membrane</keyword>
<protein>
    <submittedName>
        <fullName evidence="2">Uncharacterized protein</fullName>
    </submittedName>
</protein>
<feature type="transmembrane region" description="Helical" evidence="1">
    <location>
        <begin position="50"/>
        <end position="68"/>
    </location>
</feature>
<evidence type="ECO:0000256" key="1">
    <source>
        <dbReference type="SAM" id="Phobius"/>
    </source>
</evidence>
<name>A0ABR9T3L3_9SPHI</name>
<feature type="transmembrane region" description="Helical" evidence="1">
    <location>
        <begin position="12"/>
        <end position="30"/>
    </location>
</feature>
<comment type="caution">
    <text evidence="2">The sequence shown here is derived from an EMBL/GenBank/DDBJ whole genome shotgun (WGS) entry which is preliminary data.</text>
</comment>
<keyword evidence="1" id="KW-1133">Transmembrane helix</keyword>
<proteinExistence type="predicted"/>
<keyword evidence="1" id="KW-0812">Transmembrane</keyword>
<dbReference type="EMBL" id="PSKQ01000017">
    <property type="protein sequence ID" value="MBE8719875.1"/>
    <property type="molecule type" value="Genomic_DNA"/>
</dbReference>
<dbReference type="Proteomes" id="UP000618319">
    <property type="component" value="Unassembled WGS sequence"/>
</dbReference>